<dbReference type="PRINTS" id="PR00062">
    <property type="entry name" value="RIBOSOMALL20"/>
</dbReference>
<organism evidence="9 10">
    <name type="scientific">Roseitalea porphyridii</name>
    <dbReference type="NCBI Taxonomy" id="1852022"/>
    <lineage>
        <taxon>Bacteria</taxon>
        <taxon>Pseudomonadati</taxon>
        <taxon>Pseudomonadota</taxon>
        <taxon>Alphaproteobacteria</taxon>
        <taxon>Hyphomicrobiales</taxon>
        <taxon>Ahrensiaceae</taxon>
        <taxon>Roseitalea</taxon>
    </lineage>
</organism>
<dbReference type="GO" id="GO:0000027">
    <property type="term" value="P:ribosomal large subunit assembly"/>
    <property type="evidence" value="ECO:0007669"/>
    <property type="project" value="UniProtKB-UniRule"/>
</dbReference>
<keyword evidence="10" id="KW-1185">Reference proteome</keyword>
<dbReference type="Proteomes" id="UP000293719">
    <property type="component" value="Chromosome"/>
</dbReference>
<dbReference type="PROSITE" id="PS00937">
    <property type="entry name" value="RIBOSOMAL_L20"/>
    <property type="match status" value="1"/>
</dbReference>
<evidence type="ECO:0000256" key="2">
    <source>
        <dbReference type="ARBA" id="ARBA00022730"/>
    </source>
</evidence>
<protein>
    <recommendedName>
        <fullName evidence="6 7">Large ribosomal subunit protein bL20</fullName>
    </recommendedName>
</protein>
<dbReference type="KEGG" id="rpod:E0E05_01370"/>
<dbReference type="HAMAP" id="MF_00382">
    <property type="entry name" value="Ribosomal_bL20"/>
    <property type="match status" value="1"/>
</dbReference>
<keyword evidence="2 7" id="KW-0699">rRNA-binding</keyword>
<dbReference type="GO" id="GO:0006412">
    <property type="term" value="P:translation"/>
    <property type="evidence" value="ECO:0007669"/>
    <property type="project" value="InterPro"/>
</dbReference>
<evidence type="ECO:0000256" key="8">
    <source>
        <dbReference type="RuleBase" id="RU000560"/>
    </source>
</evidence>
<dbReference type="EMBL" id="CP036532">
    <property type="protein sequence ID" value="QBK29360.1"/>
    <property type="molecule type" value="Genomic_DNA"/>
</dbReference>
<dbReference type="GO" id="GO:0005840">
    <property type="term" value="C:ribosome"/>
    <property type="evidence" value="ECO:0007669"/>
    <property type="project" value="UniProtKB-KW"/>
</dbReference>
<dbReference type="CDD" id="cd07026">
    <property type="entry name" value="Ribosomal_L20"/>
    <property type="match status" value="1"/>
</dbReference>
<evidence type="ECO:0000256" key="6">
    <source>
        <dbReference type="ARBA" id="ARBA00035172"/>
    </source>
</evidence>
<dbReference type="NCBIfam" id="TIGR01032">
    <property type="entry name" value="rplT_bact"/>
    <property type="match status" value="1"/>
</dbReference>
<dbReference type="SUPFAM" id="SSF74731">
    <property type="entry name" value="Ribosomal protein L20"/>
    <property type="match status" value="1"/>
</dbReference>
<dbReference type="GO" id="GO:1990904">
    <property type="term" value="C:ribonucleoprotein complex"/>
    <property type="evidence" value="ECO:0007669"/>
    <property type="project" value="UniProtKB-KW"/>
</dbReference>
<reference evidence="9 10" key="1">
    <citation type="journal article" date="2017" name="Int. J. Syst. Evol. Microbiol.">
        <title>Roseitalea porphyridii gen. nov., sp. nov., isolated from a red alga, and reclassification of Hoeflea suaedae Chung et al. 2013 as Pseudohoeflea suaedae gen. nov., comb. nov.</title>
        <authorList>
            <person name="Hyeon J.W."/>
            <person name="Jeong S.E."/>
            <person name="Baek K."/>
            <person name="Jeon C.O."/>
        </authorList>
    </citation>
    <scope>NUCLEOTIDE SEQUENCE [LARGE SCALE GENOMIC DNA]</scope>
    <source>
        <strain evidence="9 10">MA7-20</strain>
    </source>
</reference>
<dbReference type="GO" id="GO:0019843">
    <property type="term" value="F:rRNA binding"/>
    <property type="evidence" value="ECO:0007669"/>
    <property type="project" value="UniProtKB-UniRule"/>
</dbReference>
<evidence type="ECO:0000256" key="7">
    <source>
        <dbReference type="HAMAP-Rule" id="MF_00382"/>
    </source>
</evidence>
<gene>
    <name evidence="7" type="primary">rplT</name>
    <name evidence="9" type="ORF">E0E05_01370</name>
</gene>
<comment type="similarity">
    <text evidence="1 7 8">Belongs to the bacterial ribosomal protein bL20 family.</text>
</comment>
<dbReference type="GeneID" id="90765930"/>
<dbReference type="AlphaFoldDB" id="A0A4P6UZE5"/>
<proteinExistence type="inferred from homology"/>
<dbReference type="GO" id="GO:0003735">
    <property type="term" value="F:structural constituent of ribosome"/>
    <property type="evidence" value="ECO:0007669"/>
    <property type="project" value="InterPro"/>
</dbReference>
<name>A0A4P6UZE5_9HYPH</name>
<dbReference type="InterPro" id="IPR005813">
    <property type="entry name" value="Ribosomal_bL20"/>
</dbReference>
<keyword evidence="5 7" id="KW-0687">Ribonucleoprotein</keyword>
<dbReference type="RefSeq" id="WP_131615061.1">
    <property type="nucleotide sequence ID" value="NZ_CP036532.1"/>
</dbReference>
<dbReference type="Gene3D" id="6.10.160.10">
    <property type="match status" value="1"/>
</dbReference>
<accession>A0A4P6UZE5</accession>
<dbReference type="InterPro" id="IPR049946">
    <property type="entry name" value="RIBOSOMAL_L20_CS"/>
</dbReference>
<dbReference type="OrthoDB" id="9808966at2"/>
<dbReference type="PANTHER" id="PTHR10986">
    <property type="entry name" value="39S RIBOSOMAL PROTEIN L20"/>
    <property type="match status" value="1"/>
</dbReference>
<dbReference type="InterPro" id="IPR035566">
    <property type="entry name" value="Ribosomal_protein_bL20_C"/>
</dbReference>
<dbReference type="Gene3D" id="1.10.1900.20">
    <property type="entry name" value="Ribosomal protein L20"/>
    <property type="match status" value="1"/>
</dbReference>
<keyword evidence="3 7" id="KW-0694">RNA-binding</keyword>
<comment type="function">
    <text evidence="7 8">Binds directly to 23S ribosomal RNA and is necessary for the in vitro assembly process of the 50S ribosomal subunit. It is not involved in the protein synthesizing functions of that subunit.</text>
</comment>
<evidence type="ECO:0000256" key="5">
    <source>
        <dbReference type="ARBA" id="ARBA00023274"/>
    </source>
</evidence>
<sequence>MARVKRGVTAHAKHKKVLKSAKGYYGRRKNTIRVAKQAVEKADQYAYRDRKARKRNFRSLWIQRINAAAREHGLTYGRLIDGLNKAGVEIDRKVLSDMAIHEPAAFAAVAEKAKSELAYLKNTTPGAFEAAVR</sequence>
<keyword evidence="4 7" id="KW-0689">Ribosomal protein</keyword>
<evidence type="ECO:0000313" key="9">
    <source>
        <dbReference type="EMBL" id="QBK29360.1"/>
    </source>
</evidence>
<evidence type="ECO:0000256" key="4">
    <source>
        <dbReference type="ARBA" id="ARBA00022980"/>
    </source>
</evidence>
<evidence type="ECO:0000256" key="1">
    <source>
        <dbReference type="ARBA" id="ARBA00007698"/>
    </source>
</evidence>
<evidence type="ECO:0000256" key="3">
    <source>
        <dbReference type="ARBA" id="ARBA00022884"/>
    </source>
</evidence>
<evidence type="ECO:0000313" key="10">
    <source>
        <dbReference type="Proteomes" id="UP000293719"/>
    </source>
</evidence>
<dbReference type="Pfam" id="PF00453">
    <property type="entry name" value="Ribosomal_L20"/>
    <property type="match status" value="1"/>
</dbReference>
<dbReference type="FunFam" id="1.10.1900.20:FF:000001">
    <property type="entry name" value="50S ribosomal protein L20"/>
    <property type="match status" value="1"/>
</dbReference>